<evidence type="ECO:0000256" key="2">
    <source>
        <dbReference type="SAM" id="SignalP"/>
    </source>
</evidence>
<dbReference type="InterPro" id="IPR026444">
    <property type="entry name" value="Secre_tail"/>
</dbReference>
<dbReference type="PANTHER" id="PTHR45661">
    <property type="entry name" value="SURFACE ANTIGEN"/>
    <property type="match status" value="1"/>
</dbReference>
<evidence type="ECO:0000313" key="4">
    <source>
        <dbReference type="EMBL" id="BAX79340.1"/>
    </source>
</evidence>
<accession>A0A1Y1CGC5</accession>
<evidence type="ECO:0000259" key="3">
    <source>
        <dbReference type="Pfam" id="PF18962"/>
    </source>
</evidence>
<name>A0A1Y1CGC5_9BACT</name>
<dbReference type="Gene3D" id="2.60.40.4270">
    <property type="entry name" value="Listeria-Bacteroides repeat domain"/>
    <property type="match status" value="13"/>
</dbReference>
<evidence type="ECO:0000256" key="1">
    <source>
        <dbReference type="ARBA" id="ARBA00004196"/>
    </source>
</evidence>
<keyword evidence="2" id="KW-0732">Signal</keyword>
<dbReference type="InterPro" id="IPR026906">
    <property type="entry name" value="LRR_5"/>
</dbReference>
<feature type="domain" description="Secretion system C-terminal sorting" evidence="3">
    <location>
        <begin position="1747"/>
        <end position="1815"/>
    </location>
</feature>
<gene>
    <name evidence="4" type="ORF">ALGA_0953</name>
</gene>
<dbReference type="RefSeq" id="WP_096428252.1">
    <property type="nucleotide sequence ID" value="NZ_AP018042.1"/>
</dbReference>
<dbReference type="OrthoDB" id="1083267at2"/>
<dbReference type="Gene3D" id="3.80.10.10">
    <property type="entry name" value="Ribonuclease Inhibitor"/>
    <property type="match status" value="8"/>
</dbReference>
<dbReference type="PANTHER" id="PTHR45661:SF3">
    <property type="entry name" value="IG-LIKE DOMAIN-CONTAINING PROTEIN"/>
    <property type="match status" value="1"/>
</dbReference>
<dbReference type="InterPro" id="IPR032675">
    <property type="entry name" value="LRR_dom_sf"/>
</dbReference>
<dbReference type="Pfam" id="PF13306">
    <property type="entry name" value="LRR_5"/>
    <property type="match status" value="5"/>
</dbReference>
<feature type="signal peptide" evidence="2">
    <location>
        <begin position="1"/>
        <end position="24"/>
    </location>
</feature>
<feature type="chain" id="PRO_5012010806" description="Secretion system C-terminal sorting domain-containing protein" evidence="2">
    <location>
        <begin position="25"/>
        <end position="1817"/>
    </location>
</feature>
<dbReference type="InterPro" id="IPR013378">
    <property type="entry name" value="InlB-like_B-rpt"/>
</dbReference>
<dbReference type="Proteomes" id="UP000218267">
    <property type="component" value="Chromosome"/>
</dbReference>
<dbReference type="InterPro" id="IPR053139">
    <property type="entry name" value="Surface_bspA-like"/>
</dbReference>
<keyword evidence="5" id="KW-1185">Reference proteome</keyword>
<dbReference type="Pfam" id="PF09479">
    <property type="entry name" value="Flg_new"/>
    <property type="match status" value="13"/>
</dbReference>
<sequence length="1817" mass="198808">MNKRILLSQFIFVLLLTLSGTTYAQTTITIDDISFDAVNGEITSYSGTATDIIIPESFTVNSTVVTVKSIQYYTFRNKGLTSVSFPNTLTSIKFLSFADNLLTSVTLPPNLTELGKGAFSDNSITEINGKASNGIFLGLNADGTEDNTQLVCFGGTATEIDFIPSTVTVIQSYAFANCGLTSVEIPDGVVELHDGAFQGNELTTLVLPNSVTTFHSRVFSDNKLTSVTLSENLTSIGYYAFENNLLTSIDIPEGVTSIKNDAFKGNLLTSVTLPNSLKTISLGSFQNNEISSLTLNEGLEEIGYYAFQNNKLVTLTIPASVTSIQPTAFSSNELSSVTFEANSHLESISANAFSNNALLTAIKMPTHANAQCNSYADENGVEYLVGENITDFTIAYRAKIVATLTIDDVTFNSTTGSISNYIGTATDIVIPESFTVDGSIYAITEIADNTFESSIFTGSSISSVVLPETIQKMGEKAFYGNSLSQISIPEGCELGEQCFGRNKLKTITIPAGITEIPSTCFSYNDIIELNIPASVKTIGSMAFAYNDITTLTLNEGLEDIGLGAFYYNKISKLSIPNSVVLVNRAAFSRNQITEVNLNESLELRGGAFADNKITSVNGVASDGVFYGLNEDGTKDNTKLTSYGGPESVIDFLSNSITVIDSSAFSNHRLSSIDLPASLTHIYSNAFSSTYVDEVSFPNTLKYIGRSAFTYNDLKTITFPASIEYIGSYAFSFGDLTSVTFESESNIQFIGEVAFYYNDGLNDPIVLPTSSITGFINYYDNNGTVYIAGSGFLNDEEGCFARYKKTVTLDDIVFDETTGTITDYIGEASDIIIPESFAIDGEQVVVKIIGEKAFYSNKLFSVEMANSITKIEAEAFRSNNNMESVVLSTGLLTIGKSAFSNSVPDEGIDLPDTGIWNKSYYYTPGTEITKIESSSSYYYHHLVYTANFVDYDATVLKTQIVVPEGSATAPSNPTRTGYTFSGWDVAFDNITANTTVKAEYIISTYTVSFEDYDGTLKSEIVDYGTAATAPSNPTRTGYTFTAWDVAFNDITANITVTAEYSINTYTVRFEDYDGTLLKSEIVDYGSAATAPSNSTHTGYTLTGWNVAFDNITANTTVTAEFTINSYTVWFEDYDGTLLKSQSVNYSSDAIAPSNPTRTAYTFTGWDVDFENISEDITVTAKYSINTYTVWFEDYDGTLLKSESVEYGSAATAPSNPTRTGYTFTGWDVAFDNITANTIVTAELVINTYTVRFENYDGTLLKSESVEYGSAATAPSNPTRTAYTFTGWDVAFDNITANTIVTAELVINTYTVRFENYDGTLLESQIINYNAAAIAPSNPTRTGYTFTRWDVTFDNITDNITVTAEYLINTYTVSFEDYDGTLLTSESVEYGSAAFAPSDPTRTEYTFTGWDSDYSNVTANMTVTAQYTINTYTVTFEDWDGTELTSVSVNYGSDASAPSDPTRSGYTFTGWDSDYNNITEDITITAQYTITTTYTVTFKDWDATQLASESVEYGSAAFAPSDPTRTEYTFTGWDSDFSNVTANMTITAQYTINTYTVTFEDWDGTQLASENVEYGNAASAPSNPIRIGYTFTDWNSDYSNITEDSTVTAQYTINTYTVTFEDWDGTQLASENVEYGNAASAPSNPIRIGYTFTDWNSDYSNITEDSTVTAQYTINTYTVTFEDWDGTQLASENVEYGNAASAPSNPIRTGYTFTAWDVIFDDITDNITVTAQYDITTGIEINTNTEYSVYPNPVRDILTIDFDNADYSKEHKISIYNNSGQIIYSNSDYGSKMSISVANWNAGIYFIIVDNRRTKIIKL</sequence>
<reference evidence="5" key="2">
    <citation type="journal article" date="2020" name="Antonie Van Leeuwenhoek">
        <title>Labilibaculum antarcticum sp. nov., a novel facultative anaerobic, psychrotorelant bacterium isolated from marine sediment of Antarctica.</title>
        <authorList>
            <person name="Watanabe M."/>
            <person name="Kojima H."/>
            <person name="Fukui M."/>
        </authorList>
    </citation>
    <scope>NUCLEOTIDE SEQUENCE [LARGE SCALE GENOMIC DNA]</scope>
    <source>
        <strain evidence="5">SPP2</strain>
    </source>
</reference>
<dbReference type="InterPro" id="IPR042229">
    <property type="entry name" value="Listeria/Bacterioides_rpt_sf"/>
</dbReference>
<organism evidence="4 5">
    <name type="scientific">Labilibaculum antarcticum</name>
    <dbReference type="NCBI Taxonomy" id="1717717"/>
    <lineage>
        <taxon>Bacteria</taxon>
        <taxon>Pseudomonadati</taxon>
        <taxon>Bacteroidota</taxon>
        <taxon>Bacteroidia</taxon>
        <taxon>Marinilabiliales</taxon>
        <taxon>Marinifilaceae</taxon>
        <taxon>Labilibaculum</taxon>
    </lineage>
</organism>
<dbReference type="GO" id="GO:0030313">
    <property type="term" value="C:cell envelope"/>
    <property type="evidence" value="ECO:0007669"/>
    <property type="project" value="UniProtKB-SubCell"/>
</dbReference>
<dbReference type="SUPFAM" id="SSF52058">
    <property type="entry name" value="L domain-like"/>
    <property type="match status" value="1"/>
</dbReference>
<dbReference type="Pfam" id="PF18962">
    <property type="entry name" value="Por_Secre_tail"/>
    <property type="match status" value="1"/>
</dbReference>
<dbReference type="EMBL" id="AP018042">
    <property type="protein sequence ID" value="BAX79340.1"/>
    <property type="molecule type" value="Genomic_DNA"/>
</dbReference>
<evidence type="ECO:0000313" key="5">
    <source>
        <dbReference type="Proteomes" id="UP000218267"/>
    </source>
</evidence>
<comment type="subcellular location">
    <subcellularLocation>
        <location evidence="1">Cell envelope</location>
    </subcellularLocation>
</comment>
<dbReference type="KEGG" id="mbas:ALGA_0953"/>
<proteinExistence type="predicted"/>
<dbReference type="NCBIfam" id="TIGR04183">
    <property type="entry name" value="Por_Secre_tail"/>
    <property type="match status" value="1"/>
</dbReference>
<reference evidence="4 5" key="1">
    <citation type="journal article" date="2018" name="Mar. Genomics">
        <title>Complete genome sequence of Marinifilaceae bacterium strain SPP2, isolated from the Antarctic marine sediment.</title>
        <authorList>
            <person name="Watanabe M."/>
            <person name="Kojima H."/>
            <person name="Fukui M."/>
        </authorList>
    </citation>
    <scope>NUCLEOTIDE SEQUENCE [LARGE SCALE GENOMIC DNA]</scope>
    <source>
        <strain evidence="4 5">SPP2</strain>
    </source>
</reference>
<protein>
    <recommendedName>
        <fullName evidence="3">Secretion system C-terminal sorting domain-containing protein</fullName>
    </recommendedName>
</protein>